<proteinExistence type="predicted"/>
<feature type="signal peptide" evidence="1">
    <location>
        <begin position="1"/>
        <end position="21"/>
    </location>
</feature>
<reference evidence="2" key="1">
    <citation type="submission" date="2021-06" db="EMBL/GenBank/DDBJ databases">
        <title>Genome Sequence of Mortierella hyaline Strain SCG-10, a Cold-Adapted, Nitrate-Reducing Fungus Isolated from Soil in Minnesota, USA.</title>
        <authorList>
            <person name="Aldossari N."/>
        </authorList>
    </citation>
    <scope>NUCLEOTIDE SEQUENCE</scope>
    <source>
        <strain evidence="2">SCG-10</strain>
    </source>
</reference>
<protein>
    <submittedName>
        <fullName evidence="2">Uncharacterized protein</fullName>
    </submittedName>
</protein>
<keyword evidence="1" id="KW-0732">Signal</keyword>
<evidence type="ECO:0000256" key="1">
    <source>
        <dbReference type="SAM" id="SignalP"/>
    </source>
</evidence>
<dbReference type="EMBL" id="JAHRHY010000010">
    <property type="protein sequence ID" value="KAG9066253.1"/>
    <property type="molecule type" value="Genomic_DNA"/>
</dbReference>
<feature type="chain" id="PRO_5040335217" evidence="1">
    <location>
        <begin position="22"/>
        <end position="195"/>
    </location>
</feature>
<dbReference type="Proteomes" id="UP000707451">
    <property type="component" value="Unassembled WGS sequence"/>
</dbReference>
<sequence>MTGNFWRLLFVSGLSDGSCFAAAELCWLVCGGASEYFSPENQDKLNHLTPMMDIPAMVEAFARTAVGTAEIPNLSLPPAQLLPTKSMAPQAPQQPQELQEALCVPTGSISAGSSRSSKSSSNCKLTASALLRLPADFAENFKKFTGMPRIRLRFARAVLEARPGELLQELNGSERAYLALFAKDPKEVGKLLDKS</sequence>
<accession>A0A9P7XU42</accession>
<gene>
    <name evidence="2" type="ORF">KI688_001474</name>
</gene>
<evidence type="ECO:0000313" key="2">
    <source>
        <dbReference type="EMBL" id="KAG9066253.1"/>
    </source>
</evidence>
<organism evidence="2 3">
    <name type="scientific">Linnemannia hyalina</name>
    <dbReference type="NCBI Taxonomy" id="64524"/>
    <lineage>
        <taxon>Eukaryota</taxon>
        <taxon>Fungi</taxon>
        <taxon>Fungi incertae sedis</taxon>
        <taxon>Mucoromycota</taxon>
        <taxon>Mortierellomycotina</taxon>
        <taxon>Mortierellomycetes</taxon>
        <taxon>Mortierellales</taxon>
        <taxon>Mortierellaceae</taxon>
        <taxon>Linnemannia</taxon>
    </lineage>
</organism>
<evidence type="ECO:0000313" key="3">
    <source>
        <dbReference type="Proteomes" id="UP000707451"/>
    </source>
</evidence>
<dbReference type="OrthoDB" id="2447334at2759"/>
<name>A0A9P7XU42_9FUNG</name>
<keyword evidence="3" id="KW-1185">Reference proteome</keyword>
<comment type="caution">
    <text evidence="2">The sequence shown here is derived from an EMBL/GenBank/DDBJ whole genome shotgun (WGS) entry which is preliminary data.</text>
</comment>
<dbReference type="AlphaFoldDB" id="A0A9P7XU42"/>